<evidence type="ECO:0008006" key="7">
    <source>
        <dbReference type="Google" id="ProtNLM"/>
    </source>
</evidence>
<dbReference type="OrthoDB" id="5189326at2"/>
<keyword evidence="6" id="KW-1185">Reference proteome</keyword>
<sequence>MTRQVENQLVRSLEAAASRAPAPEPGLLNHLERKGRRRQQRAQVALAGGAALAVIAGSAVAFNSREETGNTNLAPAAPQAAATKDPAPGQDPVSKALGAKPIDKVWPGAVHTIPNRLPDGRKFRPLTMADSHTLLVSVDAGYENAGELRLYDLTSKATRKVTTLNAPKDTKIFASDFTVGEGHVAWWTSRDDNGRRSIELWAAPLTGGDSYRVGQVYSDDVVQAMTVTIADGKVYWSLKKGGVYQAPLSGGTAELLKGTEKSALVRWPWVGSPLPKSWSGSGSGDVPDQIAYRTLRNLRTGEVRTATDRKGAWLCRVQWCVGDSKDGGAVQRRDGTGLRAVPGAGSGVASFGFAIEPARDRFVFIGGSPSFIYDVETKKAGRIAASDDDGFRLLNDDRLYYAQTKTGYQLVDFAAIEASGASGQSR</sequence>
<dbReference type="AlphaFoldDB" id="A0A1I2KFB1"/>
<dbReference type="RefSeq" id="WP_092880011.1">
    <property type="nucleotide sequence ID" value="NZ_FOOI01000001.1"/>
</dbReference>
<feature type="region of interest" description="Disordered" evidence="1">
    <location>
        <begin position="69"/>
        <end position="94"/>
    </location>
</feature>
<keyword evidence="2" id="KW-0472">Membrane</keyword>
<keyword evidence="2" id="KW-0812">Transmembrane</keyword>
<evidence type="ECO:0000313" key="3">
    <source>
        <dbReference type="EMBL" id="NYH87352.1"/>
    </source>
</evidence>
<dbReference type="Proteomes" id="UP000199052">
    <property type="component" value="Unassembled WGS sequence"/>
</dbReference>
<evidence type="ECO:0000313" key="4">
    <source>
        <dbReference type="EMBL" id="SFF64999.1"/>
    </source>
</evidence>
<feature type="transmembrane region" description="Helical" evidence="2">
    <location>
        <begin position="44"/>
        <end position="62"/>
    </location>
</feature>
<proteinExistence type="predicted"/>
<dbReference type="STRING" id="504797.SAMN05421678_101223"/>
<gene>
    <name evidence="3" type="ORF">FHR37_006203</name>
    <name evidence="4" type="ORF">SAMN05421678_101223</name>
</gene>
<evidence type="ECO:0000256" key="2">
    <source>
        <dbReference type="SAM" id="Phobius"/>
    </source>
</evidence>
<reference evidence="4 5" key="1">
    <citation type="submission" date="2016-10" db="EMBL/GenBank/DDBJ databases">
        <authorList>
            <person name="de Groot N.N."/>
        </authorList>
    </citation>
    <scope>NUCLEOTIDE SEQUENCE [LARGE SCALE GENOMIC DNA]</scope>
    <source>
        <strain evidence="4 5">CPCC 202808</strain>
    </source>
</reference>
<evidence type="ECO:0000256" key="1">
    <source>
        <dbReference type="SAM" id="MobiDB-lite"/>
    </source>
</evidence>
<evidence type="ECO:0000313" key="5">
    <source>
        <dbReference type="Proteomes" id="UP000199052"/>
    </source>
</evidence>
<feature type="compositionally biased region" description="Low complexity" evidence="1">
    <location>
        <begin position="74"/>
        <end position="88"/>
    </location>
</feature>
<organism evidence="4 5">
    <name type="scientific">Actinopolymorpha cephalotaxi</name>
    <dbReference type="NCBI Taxonomy" id="504797"/>
    <lineage>
        <taxon>Bacteria</taxon>
        <taxon>Bacillati</taxon>
        <taxon>Actinomycetota</taxon>
        <taxon>Actinomycetes</taxon>
        <taxon>Propionibacteriales</taxon>
        <taxon>Actinopolymorphaceae</taxon>
        <taxon>Actinopolymorpha</taxon>
    </lineage>
</organism>
<dbReference type="SUPFAM" id="SSF69304">
    <property type="entry name" value="Tricorn protease N-terminal domain"/>
    <property type="match status" value="1"/>
</dbReference>
<dbReference type="EMBL" id="JACBZA010000001">
    <property type="protein sequence ID" value="NYH87352.1"/>
    <property type="molecule type" value="Genomic_DNA"/>
</dbReference>
<dbReference type="Proteomes" id="UP000533017">
    <property type="component" value="Unassembled WGS sequence"/>
</dbReference>
<protein>
    <recommendedName>
        <fullName evidence="7">WD40-like Beta Propeller Repeat</fullName>
    </recommendedName>
</protein>
<reference evidence="3 6" key="2">
    <citation type="submission" date="2020-07" db="EMBL/GenBank/DDBJ databases">
        <title>Sequencing the genomes of 1000 actinobacteria strains.</title>
        <authorList>
            <person name="Klenk H.-P."/>
        </authorList>
    </citation>
    <scope>NUCLEOTIDE SEQUENCE [LARGE SCALE GENOMIC DNA]</scope>
    <source>
        <strain evidence="3 6">DSM 45117</strain>
    </source>
</reference>
<name>A0A1I2KFB1_9ACTN</name>
<keyword evidence="2" id="KW-1133">Transmembrane helix</keyword>
<evidence type="ECO:0000313" key="6">
    <source>
        <dbReference type="Proteomes" id="UP000533017"/>
    </source>
</evidence>
<dbReference type="EMBL" id="FOOI01000001">
    <property type="protein sequence ID" value="SFF64999.1"/>
    <property type="molecule type" value="Genomic_DNA"/>
</dbReference>
<accession>A0A1I2KFB1</accession>